<accession>A0A7J8J138</accession>
<comment type="caution">
    <text evidence="1">The sequence shown here is derived from an EMBL/GenBank/DDBJ whole genome shotgun (WGS) entry which is preliminary data.</text>
</comment>
<keyword evidence="2" id="KW-1185">Reference proteome</keyword>
<protein>
    <submittedName>
        <fullName evidence="1">Uncharacterized protein</fullName>
    </submittedName>
</protein>
<dbReference type="AlphaFoldDB" id="A0A7J8J138"/>
<proteinExistence type="predicted"/>
<name>A0A7J8J138_MOLMO</name>
<evidence type="ECO:0000313" key="1">
    <source>
        <dbReference type="EMBL" id="KAF6489862.1"/>
    </source>
</evidence>
<reference evidence="1 2" key="1">
    <citation type="journal article" date="2020" name="Nature">
        <title>Six reference-quality genomes reveal evolution of bat adaptations.</title>
        <authorList>
            <person name="Jebb D."/>
            <person name="Huang Z."/>
            <person name="Pippel M."/>
            <person name="Hughes G.M."/>
            <person name="Lavrichenko K."/>
            <person name="Devanna P."/>
            <person name="Winkler S."/>
            <person name="Jermiin L.S."/>
            <person name="Skirmuntt E.C."/>
            <person name="Katzourakis A."/>
            <person name="Burkitt-Gray L."/>
            <person name="Ray D.A."/>
            <person name="Sullivan K.A.M."/>
            <person name="Roscito J.G."/>
            <person name="Kirilenko B.M."/>
            <person name="Davalos L.M."/>
            <person name="Corthals A.P."/>
            <person name="Power M.L."/>
            <person name="Jones G."/>
            <person name="Ransome R.D."/>
            <person name="Dechmann D.K.N."/>
            <person name="Locatelli A.G."/>
            <person name="Puechmaille S.J."/>
            <person name="Fedrigo O."/>
            <person name="Jarvis E.D."/>
            <person name="Hiller M."/>
            <person name="Vernes S.C."/>
            <person name="Myers E.W."/>
            <person name="Teeling E.C."/>
        </authorList>
    </citation>
    <scope>NUCLEOTIDE SEQUENCE [LARGE SCALE GENOMIC DNA]</scope>
    <source>
        <strain evidence="1">MMolMol1</strain>
        <tissue evidence="1">Muscle</tissue>
    </source>
</reference>
<organism evidence="1 2">
    <name type="scientific">Molossus molossus</name>
    <name type="common">Pallas' mastiff bat</name>
    <name type="synonym">Vespertilio molossus</name>
    <dbReference type="NCBI Taxonomy" id="27622"/>
    <lineage>
        <taxon>Eukaryota</taxon>
        <taxon>Metazoa</taxon>
        <taxon>Chordata</taxon>
        <taxon>Craniata</taxon>
        <taxon>Vertebrata</taxon>
        <taxon>Euteleostomi</taxon>
        <taxon>Mammalia</taxon>
        <taxon>Eutheria</taxon>
        <taxon>Laurasiatheria</taxon>
        <taxon>Chiroptera</taxon>
        <taxon>Yangochiroptera</taxon>
        <taxon>Molossidae</taxon>
        <taxon>Molossus</taxon>
    </lineage>
</organism>
<dbReference type="EMBL" id="JACASF010000003">
    <property type="protein sequence ID" value="KAF6489862.1"/>
    <property type="molecule type" value="Genomic_DNA"/>
</dbReference>
<dbReference type="Proteomes" id="UP000550707">
    <property type="component" value="Unassembled WGS sequence"/>
</dbReference>
<gene>
    <name evidence="1" type="ORF">HJG59_010264</name>
</gene>
<evidence type="ECO:0000313" key="2">
    <source>
        <dbReference type="Proteomes" id="UP000550707"/>
    </source>
</evidence>
<sequence>MVFTDLCIDYYFENTLTTYCARNHTSIWGRKMNRRRQSLFCMSFKSGYNDIIFCFFILTRGHFCIYVQIEWEGERNIDVRDTYNDIFYINQNVLSPFSINLFSILNQEYFVSKLFETFKMQDMQMELVAVDALRVEYCRLQR</sequence>
<dbReference type="InParanoid" id="A0A7J8J138"/>